<sequence>MSRRTSKCSCGRDKDRYSDDTESVVSDDSSCYRHPREEKPKKECNCSSSGKEDSKCDNCGGKKKKSEKNDKCKCKCVEKSDDCDKPRCYKPDKFIIIKM</sequence>
<feature type="region of interest" description="Disordered" evidence="1">
    <location>
        <begin position="1"/>
        <end position="69"/>
    </location>
</feature>
<organism evidence="2">
    <name type="scientific">viral metagenome</name>
    <dbReference type="NCBI Taxonomy" id="1070528"/>
    <lineage>
        <taxon>unclassified sequences</taxon>
        <taxon>metagenomes</taxon>
        <taxon>organismal metagenomes</taxon>
    </lineage>
</organism>
<accession>A0A6C0DQC7</accession>
<feature type="compositionally biased region" description="Basic and acidic residues" evidence="1">
    <location>
        <begin position="30"/>
        <end position="56"/>
    </location>
</feature>
<reference evidence="2" key="1">
    <citation type="journal article" date="2020" name="Nature">
        <title>Giant virus diversity and host interactions through global metagenomics.</title>
        <authorList>
            <person name="Schulz F."/>
            <person name="Roux S."/>
            <person name="Paez-Espino D."/>
            <person name="Jungbluth S."/>
            <person name="Walsh D.A."/>
            <person name="Denef V.J."/>
            <person name="McMahon K.D."/>
            <person name="Konstantinidis K.T."/>
            <person name="Eloe-Fadrosh E.A."/>
            <person name="Kyrpides N.C."/>
            <person name="Woyke T."/>
        </authorList>
    </citation>
    <scope>NUCLEOTIDE SEQUENCE</scope>
    <source>
        <strain evidence="2">GVMAG-M-3300023174-49</strain>
    </source>
</reference>
<evidence type="ECO:0000313" key="2">
    <source>
        <dbReference type="EMBL" id="QHT19118.1"/>
    </source>
</evidence>
<feature type="compositionally biased region" description="Basic and acidic residues" evidence="1">
    <location>
        <begin position="10"/>
        <end position="19"/>
    </location>
</feature>
<protein>
    <submittedName>
        <fullName evidence="2">Uncharacterized protein</fullName>
    </submittedName>
</protein>
<evidence type="ECO:0000256" key="1">
    <source>
        <dbReference type="SAM" id="MobiDB-lite"/>
    </source>
</evidence>
<dbReference type="AlphaFoldDB" id="A0A6C0DQC7"/>
<name>A0A6C0DQC7_9ZZZZ</name>
<proteinExistence type="predicted"/>
<dbReference type="EMBL" id="MN739662">
    <property type="protein sequence ID" value="QHT19118.1"/>
    <property type="molecule type" value="Genomic_DNA"/>
</dbReference>